<dbReference type="InterPro" id="IPR025423">
    <property type="entry name" value="TMEM205-like"/>
</dbReference>
<evidence type="ECO:0000313" key="7">
    <source>
        <dbReference type="EMBL" id="PSR35294.1"/>
    </source>
</evidence>
<dbReference type="AlphaFoldDB" id="A0A2T2XLC0"/>
<evidence type="ECO:0000256" key="2">
    <source>
        <dbReference type="ARBA" id="ARBA00022692"/>
    </source>
</evidence>
<gene>
    <name evidence="7" type="ORF">C7B46_01095</name>
</gene>
<dbReference type="EMBL" id="PXYW01000002">
    <property type="protein sequence ID" value="PSR35294.1"/>
    <property type="molecule type" value="Genomic_DNA"/>
</dbReference>
<keyword evidence="4 5" id="KW-0472">Membrane</keyword>
<evidence type="ECO:0000256" key="4">
    <source>
        <dbReference type="ARBA" id="ARBA00023136"/>
    </source>
</evidence>
<proteinExistence type="predicted"/>
<feature type="transmembrane region" description="Helical" evidence="5">
    <location>
        <begin position="119"/>
        <end position="136"/>
    </location>
</feature>
<feature type="transmembrane region" description="Helical" evidence="5">
    <location>
        <begin position="50"/>
        <end position="70"/>
    </location>
</feature>
<comment type="subcellular location">
    <subcellularLocation>
        <location evidence="1">Membrane</location>
    </subcellularLocation>
</comment>
<feature type="transmembrane region" description="Helical" evidence="5">
    <location>
        <begin position="77"/>
        <end position="99"/>
    </location>
</feature>
<keyword evidence="2 5" id="KW-0812">Transmembrane</keyword>
<evidence type="ECO:0000259" key="6">
    <source>
        <dbReference type="Pfam" id="PF13664"/>
    </source>
</evidence>
<dbReference type="Pfam" id="PF13664">
    <property type="entry name" value="DUF4149"/>
    <property type="match status" value="1"/>
</dbReference>
<protein>
    <recommendedName>
        <fullName evidence="6">TMEM205-like domain-containing protein</fullName>
    </recommendedName>
</protein>
<keyword evidence="3 5" id="KW-1133">Transmembrane helix</keyword>
<evidence type="ECO:0000256" key="5">
    <source>
        <dbReference type="SAM" id="Phobius"/>
    </source>
</evidence>
<evidence type="ECO:0000256" key="1">
    <source>
        <dbReference type="ARBA" id="ARBA00004370"/>
    </source>
</evidence>
<sequence length="140" mass="15399">MAVMGKLLWRMGTGIWLGTLVFFSLVVTQVIFVTVPTSAAADFLNAVFPAYYGVGIIAGIMAMLGILMRMKRPIQGVLWWVMGITGLAWLLVLWARYILSLMTHLPPSSPAFLRFHSESIVLNAIVGILLIGGFVVESWT</sequence>
<evidence type="ECO:0000313" key="8">
    <source>
        <dbReference type="Proteomes" id="UP000242972"/>
    </source>
</evidence>
<accession>A0A2T2XLC0</accession>
<dbReference type="Proteomes" id="UP000242972">
    <property type="component" value="Unassembled WGS sequence"/>
</dbReference>
<reference evidence="7 8" key="1">
    <citation type="journal article" date="2014" name="BMC Genomics">
        <title>Comparison of environmental and isolate Sulfobacillus genomes reveals diverse carbon, sulfur, nitrogen, and hydrogen metabolisms.</title>
        <authorList>
            <person name="Justice N.B."/>
            <person name="Norman A."/>
            <person name="Brown C.T."/>
            <person name="Singh A."/>
            <person name="Thomas B.C."/>
            <person name="Banfield J.F."/>
        </authorList>
    </citation>
    <scope>NUCLEOTIDE SEQUENCE [LARGE SCALE GENOMIC DNA]</scope>
    <source>
        <strain evidence="7">AMDSBA4</strain>
    </source>
</reference>
<dbReference type="GO" id="GO:0016020">
    <property type="term" value="C:membrane"/>
    <property type="evidence" value="ECO:0007669"/>
    <property type="project" value="UniProtKB-SubCell"/>
</dbReference>
<feature type="domain" description="TMEM205-like" evidence="6">
    <location>
        <begin position="13"/>
        <end position="93"/>
    </location>
</feature>
<comment type="caution">
    <text evidence="7">The sequence shown here is derived from an EMBL/GenBank/DDBJ whole genome shotgun (WGS) entry which is preliminary data.</text>
</comment>
<name>A0A2T2XLC0_9FIRM</name>
<evidence type="ECO:0000256" key="3">
    <source>
        <dbReference type="ARBA" id="ARBA00022989"/>
    </source>
</evidence>
<organism evidence="7 8">
    <name type="scientific">Sulfobacillus benefaciens</name>
    <dbReference type="NCBI Taxonomy" id="453960"/>
    <lineage>
        <taxon>Bacteria</taxon>
        <taxon>Bacillati</taxon>
        <taxon>Bacillota</taxon>
        <taxon>Clostridia</taxon>
        <taxon>Eubacteriales</taxon>
        <taxon>Clostridiales Family XVII. Incertae Sedis</taxon>
        <taxon>Sulfobacillus</taxon>
    </lineage>
</organism>